<dbReference type="InterPro" id="IPR050904">
    <property type="entry name" value="Adhesion/Biosynth-related"/>
</dbReference>
<accession>A0A1E7EPB6</accession>
<dbReference type="AlphaFoldDB" id="A0A1E7EPB6"/>
<proteinExistence type="predicted"/>
<evidence type="ECO:0000256" key="1">
    <source>
        <dbReference type="SAM" id="MobiDB-lite"/>
    </source>
</evidence>
<keyword evidence="5" id="KW-1185">Reference proteome</keyword>
<dbReference type="SMART" id="SM00554">
    <property type="entry name" value="FAS1"/>
    <property type="match status" value="1"/>
</dbReference>
<protein>
    <submittedName>
        <fullName evidence="4">FAS1 domain-containing protein</fullName>
    </submittedName>
</protein>
<dbReference type="GO" id="GO:0005615">
    <property type="term" value="C:extracellular space"/>
    <property type="evidence" value="ECO:0007669"/>
    <property type="project" value="TreeGrafter"/>
</dbReference>
<dbReference type="InParanoid" id="A0A1E7EPB6"/>
<dbReference type="PANTHER" id="PTHR10900">
    <property type="entry name" value="PERIOSTIN-RELATED"/>
    <property type="match status" value="1"/>
</dbReference>
<gene>
    <name evidence="4" type="ORF">FRACYDRAFT_250682</name>
</gene>
<sequence>MKLFVQTTTALVAMATSVSAFAPVLSSSSKATTTTLMAAPNIWSTMGSLEGPSVCWGPEGVIIGHEEIEIKEYDNFNMFRSALDQCGLANELRGLGPYTLLLPTDSAVCAYNGMLDEETLRYHIIKGDIYSDELLGSLETLNPNYNLNAKQEFRKAYVDDALIGHVGQTYGTPYPTNIICENGVIHCIPTVLTPGYDPADAETQLTARRPDMDNKAGTLGTFNPIQ</sequence>
<dbReference type="OrthoDB" id="286301at2759"/>
<dbReference type="InterPro" id="IPR036378">
    <property type="entry name" value="FAS1_dom_sf"/>
</dbReference>
<dbReference type="SUPFAM" id="SSF82153">
    <property type="entry name" value="FAS1 domain"/>
    <property type="match status" value="1"/>
</dbReference>
<name>A0A1E7EPB6_9STRA</name>
<dbReference type="Pfam" id="PF02469">
    <property type="entry name" value="Fasciclin"/>
    <property type="match status" value="1"/>
</dbReference>
<dbReference type="PROSITE" id="PS50213">
    <property type="entry name" value="FAS1"/>
    <property type="match status" value="1"/>
</dbReference>
<organism evidence="4 5">
    <name type="scientific">Fragilariopsis cylindrus CCMP1102</name>
    <dbReference type="NCBI Taxonomy" id="635003"/>
    <lineage>
        <taxon>Eukaryota</taxon>
        <taxon>Sar</taxon>
        <taxon>Stramenopiles</taxon>
        <taxon>Ochrophyta</taxon>
        <taxon>Bacillariophyta</taxon>
        <taxon>Bacillariophyceae</taxon>
        <taxon>Bacillariophycidae</taxon>
        <taxon>Bacillariales</taxon>
        <taxon>Bacillariaceae</taxon>
        <taxon>Fragilariopsis</taxon>
    </lineage>
</organism>
<feature type="domain" description="FAS1" evidence="3">
    <location>
        <begin position="63"/>
        <end position="192"/>
    </location>
</feature>
<evidence type="ECO:0000313" key="4">
    <source>
        <dbReference type="EMBL" id="OEU07664.1"/>
    </source>
</evidence>
<feature type="signal peptide" evidence="2">
    <location>
        <begin position="1"/>
        <end position="20"/>
    </location>
</feature>
<dbReference type="KEGG" id="fcy:FRACYDRAFT_250682"/>
<evidence type="ECO:0000313" key="5">
    <source>
        <dbReference type="Proteomes" id="UP000095751"/>
    </source>
</evidence>
<keyword evidence="2" id="KW-0732">Signal</keyword>
<dbReference type="PANTHER" id="PTHR10900:SF77">
    <property type="entry name" value="FI19380P1"/>
    <property type="match status" value="1"/>
</dbReference>
<dbReference type="EMBL" id="KV784384">
    <property type="protein sequence ID" value="OEU07664.1"/>
    <property type="molecule type" value="Genomic_DNA"/>
</dbReference>
<dbReference type="Proteomes" id="UP000095751">
    <property type="component" value="Unassembled WGS sequence"/>
</dbReference>
<dbReference type="InterPro" id="IPR000782">
    <property type="entry name" value="FAS1_domain"/>
</dbReference>
<feature type="region of interest" description="Disordered" evidence="1">
    <location>
        <begin position="206"/>
        <end position="226"/>
    </location>
</feature>
<dbReference type="Gene3D" id="2.30.180.10">
    <property type="entry name" value="FAS1 domain"/>
    <property type="match status" value="1"/>
</dbReference>
<evidence type="ECO:0000259" key="3">
    <source>
        <dbReference type="PROSITE" id="PS50213"/>
    </source>
</evidence>
<evidence type="ECO:0000256" key="2">
    <source>
        <dbReference type="SAM" id="SignalP"/>
    </source>
</evidence>
<reference evidence="4 5" key="1">
    <citation type="submission" date="2016-09" db="EMBL/GenBank/DDBJ databases">
        <title>Extensive genetic diversity and differential bi-allelic expression allows diatom success in the polar Southern Ocean.</title>
        <authorList>
            <consortium name="DOE Joint Genome Institute"/>
            <person name="Mock T."/>
            <person name="Otillar R.P."/>
            <person name="Strauss J."/>
            <person name="Dupont C."/>
            <person name="Frickenhaus S."/>
            <person name="Maumus F."/>
            <person name="Mcmullan M."/>
            <person name="Sanges R."/>
            <person name="Schmutz J."/>
            <person name="Toseland A."/>
            <person name="Valas R."/>
            <person name="Veluchamy A."/>
            <person name="Ward B.J."/>
            <person name="Allen A."/>
            <person name="Barry K."/>
            <person name="Falciatore A."/>
            <person name="Ferrante M."/>
            <person name="Fortunato A.E."/>
            <person name="Gloeckner G."/>
            <person name="Gruber A."/>
            <person name="Hipkin R."/>
            <person name="Janech M."/>
            <person name="Kroth P."/>
            <person name="Leese F."/>
            <person name="Lindquist E."/>
            <person name="Lyon B.R."/>
            <person name="Martin J."/>
            <person name="Mayer C."/>
            <person name="Parker M."/>
            <person name="Quesneville H."/>
            <person name="Raymond J."/>
            <person name="Uhlig C."/>
            <person name="Valentin K.U."/>
            <person name="Worden A.Z."/>
            <person name="Armbrust E.V."/>
            <person name="Bowler C."/>
            <person name="Green B."/>
            <person name="Moulton V."/>
            <person name="Van Oosterhout C."/>
            <person name="Grigoriev I."/>
        </authorList>
    </citation>
    <scope>NUCLEOTIDE SEQUENCE [LARGE SCALE GENOMIC DNA]</scope>
    <source>
        <strain evidence="4 5">CCMP1102</strain>
    </source>
</reference>
<feature type="chain" id="PRO_5009192092" evidence="2">
    <location>
        <begin position="21"/>
        <end position="226"/>
    </location>
</feature>